<dbReference type="SMART" id="SM00448">
    <property type="entry name" value="REC"/>
    <property type="match status" value="1"/>
</dbReference>
<dbReference type="EMBL" id="CP036262">
    <property type="protein sequence ID" value="QDS92665.1"/>
    <property type="molecule type" value="Genomic_DNA"/>
</dbReference>
<evidence type="ECO:0000256" key="2">
    <source>
        <dbReference type="ARBA" id="ARBA00034247"/>
    </source>
</evidence>
<protein>
    <recommendedName>
        <fullName evidence="1">diguanylate cyclase</fullName>
        <ecNumber evidence="1">2.7.7.65</ecNumber>
    </recommendedName>
</protein>
<dbReference type="GO" id="GO:1902201">
    <property type="term" value="P:negative regulation of bacterial-type flagellum-dependent cell motility"/>
    <property type="evidence" value="ECO:0007669"/>
    <property type="project" value="TreeGrafter"/>
</dbReference>
<dbReference type="CDD" id="cd01949">
    <property type="entry name" value="GGDEF"/>
    <property type="match status" value="1"/>
</dbReference>
<dbReference type="KEGG" id="rml:FF011L_14120"/>
<dbReference type="InterPro" id="IPR050469">
    <property type="entry name" value="Diguanylate_Cyclase"/>
</dbReference>
<comment type="catalytic activity">
    <reaction evidence="2">
        <text>2 GTP = 3',3'-c-di-GMP + 2 diphosphate</text>
        <dbReference type="Rhea" id="RHEA:24898"/>
        <dbReference type="ChEBI" id="CHEBI:33019"/>
        <dbReference type="ChEBI" id="CHEBI:37565"/>
        <dbReference type="ChEBI" id="CHEBI:58805"/>
        <dbReference type="EC" id="2.7.7.65"/>
    </reaction>
</comment>
<dbReference type="NCBIfam" id="TIGR00254">
    <property type="entry name" value="GGDEF"/>
    <property type="match status" value="1"/>
</dbReference>
<evidence type="ECO:0000256" key="1">
    <source>
        <dbReference type="ARBA" id="ARBA00012528"/>
    </source>
</evidence>
<dbReference type="InterPro" id="IPR011006">
    <property type="entry name" value="CheY-like_superfamily"/>
</dbReference>
<dbReference type="OrthoDB" id="244535at2"/>
<dbReference type="EC" id="2.7.7.65" evidence="1"/>
<sequence length="344" mass="37347">MRISRQFAALEQLIAADEDRSVDTGNSSSHGFVGSGNDSSFSVLLIEDDDADALLLKRLLKRAPHATFTITHESSLVSALKQIKQSDFDVAIVDINLPDARNAESFEQIRALDSRLPIVVLTGDDSEELAIYAIRCGAQDYLTKGEVSGPTLARALRFAIVRHRMVLGLQTAAGHDQLTGLPNRRHLDSQFALAQVSATEQQNLLPVCLLDLDYFKQVNDRYGHCMGDAVLKKVAQHLSQQIHEEMWAGRFGGEEFILLMPGLGPSAANDMVEGLLGTLEAMPIVLDGVSVSVTASAGLAMAGPTDAWEDVYARCDSALYQAKQSGRNQVASIDFPMKHSTPVE</sequence>
<evidence type="ECO:0000259" key="4">
    <source>
        <dbReference type="PROSITE" id="PS50110"/>
    </source>
</evidence>
<feature type="domain" description="Response regulatory" evidence="4">
    <location>
        <begin position="42"/>
        <end position="159"/>
    </location>
</feature>
<dbReference type="GO" id="GO:0043709">
    <property type="term" value="P:cell adhesion involved in single-species biofilm formation"/>
    <property type="evidence" value="ECO:0007669"/>
    <property type="project" value="TreeGrafter"/>
</dbReference>
<evidence type="ECO:0000256" key="3">
    <source>
        <dbReference type="PROSITE-ProRule" id="PRU00169"/>
    </source>
</evidence>
<dbReference type="GO" id="GO:0052621">
    <property type="term" value="F:diguanylate cyclase activity"/>
    <property type="evidence" value="ECO:0007669"/>
    <property type="project" value="UniProtKB-EC"/>
</dbReference>
<evidence type="ECO:0000259" key="5">
    <source>
        <dbReference type="PROSITE" id="PS50887"/>
    </source>
</evidence>
<name>A0A517MCR5_9BACT</name>
<proteinExistence type="predicted"/>
<dbReference type="InterPro" id="IPR001789">
    <property type="entry name" value="Sig_transdc_resp-reg_receiver"/>
</dbReference>
<dbReference type="InterPro" id="IPR043128">
    <property type="entry name" value="Rev_trsase/Diguanyl_cyclase"/>
</dbReference>
<dbReference type="RefSeq" id="WP_145350887.1">
    <property type="nucleotide sequence ID" value="NZ_CP036262.1"/>
</dbReference>
<evidence type="ECO:0000313" key="7">
    <source>
        <dbReference type="Proteomes" id="UP000320672"/>
    </source>
</evidence>
<reference evidence="6 7" key="1">
    <citation type="submission" date="2019-02" db="EMBL/GenBank/DDBJ databases">
        <title>Deep-cultivation of Planctomycetes and their phenomic and genomic characterization uncovers novel biology.</title>
        <authorList>
            <person name="Wiegand S."/>
            <person name="Jogler M."/>
            <person name="Boedeker C."/>
            <person name="Pinto D."/>
            <person name="Vollmers J."/>
            <person name="Rivas-Marin E."/>
            <person name="Kohn T."/>
            <person name="Peeters S.H."/>
            <person name="Heuer A."/>
            <person name="Rast P."/>
            <person name="Oberbeckmann S."/>
            <person name="Bunk B."/>
            <person name="Jeske O."/>
            <person name="Meyerdierks A."/>
            <person name="Storesund J.E."/>
            <person name="Kallscheuer N."/>
            <person name="Luecker S."/>
            <person name="Lage O.M."/>
            <person name="Pohl T."/>
            <person name="Merkel B.J."/>
            <person name="Hornburger P."/>
            <person name="Mueller R.-W."/>
            <person name="Bruemmer F."/>
            <person name="Labrenz M."/>
            <person name="Spormann A.M."/>
            <person name="Op den Camp H."/>
            <person name="Overmann J."/>
            <person name="Amann R."/>
            <person name="Jetten M.S.M."/>
            <person name="Mascher T."/>
            <person name="Medema M.H."/>
            <person name="Devos D.P."/>
            <person name="Kaster A.-K."/>
            <person name="Ovreas L."/>
            <person name="Rohde M."/>
            <person name="Galperin M.Y."/>
            <person name="Jogler C."/>
        </authorList>
    </citation>
    <scope>NUCLEOTIDE SEQUENCE [LARGE SCALE GENOMIC DNA]</scope>
    <source>
        <strain evidence="6 7">FF011L</strain>
    </source>
</reference>
<feature type="modified residue" description="4-aspartylphosphate" evidence="3">
    <location>
        <position position="94"/>
    </location>
</feature>
<dbReference type="InterPro" id="IPR000160">
    <property type="entry name" value="GGDEF_dom"/>
</dbReference>
<gene>
    <name evidence="6" type="primary">pleD_3</name>
    <name evidence="6" type="ORF">FF011L_14120</name>
</gene>
<organism evidence="6 7">
    <name type="scientific">Roseimaritima multifibrata</name>
    <dbReference type="NCBI Taxonomy" id="1930274"/>
    <lineage>
        <taxon>Bacteria</taxon>
        <taxon>Pseudomonadati</taxon>
        <taxon>Planctomycetota</taxon>
        <taxon>Planctomycetia</taxon>
        <taxon>Pirellulales</taxon>
        <taxon>Pirellulaceae</taxon>
        <taxon>Roseimaritima</taxon>
    </lineage>
</organism>
<feature type="domain" description="GGDEF" evidence="5">
    <location>
        <begin position="203"/>
        <end position="335"/>
    </location>
</feature>
<dbReference type="Gene3D" id="3.30.70.270">
    <property type="match status" value="1"/>
</dbReference>
<dbReference type="PROSITE" id="PS50110">
    <property type="entry name" value="RESPONSE_REGULATORY"/>
    <property type="match status" value="1"/>
</dbReference>
<keyword evidence="3" id="KW-0597">Phosphoprotein</keyword>
<dbReference type="CDD" id="cd00156">
    <property type="entry name" value="REC"/>
    <property type="match status" value="1"/>
</dbReference>
<dbReference type="GO" id="GO:0005886">
    <property type="term" value="C:plasma membrane"/>
    <property type="evidence" value="ECO:0007669"/>
    <property type="project" value="TreeGrafter"/>
</dbReference>
<dbReference type="Pfam" id="PF00072">
    <property type="entry name" value="Response_reg"/>
    <property type="match status" value="1"/>
</dbReference>
<dbReference type="PROSITE" id="PS50887">
    <property type="entry name" value="GGDEF"/>
    <property type="match status" value="1"/>
</dbReference>
<dbReference type="SUPFAM" id="SSF55073">
    <property type="entry name" value="Nucleotide cyclase"/>
    <property type="match status" value="1"/>
</dbReference>
<dbReference type="GO" id="GO:0000160">
    <property type="term" value="P:phosphorelay signal transduction system"/>
    <property type="evidence" value="ECO:0007669"/>
    <property type="project" value="InterPro"/>
</dbReference>
<dbReference type="AlphaFoldDB" id="A0A517MCR5"/>
<evidence type="ECO:0000313" key="6">
    <source>
        <dbReference type="EMBL" id="QDS92665.1"/>
    </source>
</evidence>
<dbReference type="SUPFAM" id="SSF52172">
    <property type="entry name" value="CheY-like"/>
    <property type="match status" value="1"/>
</dbReference>
<dbReference type="PANTHER" id="PTHR45138">
    <property type="entry name" value="REGULATORY COMPONENTS OF SENSORY TRANSDUCTION SYSTEM"/>
    <property type="match status" value="1"/>
</dbReference>
<dbReference type="PANTHER" id="PTHR45138:SF9">
    <property type="entry name" value="DIGUANYLATE CYCLASE DGCM-RELATED"/>
    <property type="match status" value="1"/>
</dbReference>
<accession>A0A517MCR5</accession>
<dbReference type="Gene3D" id="3.40.50.2300">
    <property type="match status" value="1"/>
</dbReference>
<dbReference type="Proteomes" id="UP000320672">
    <property type="component" value="Chromosome"/>
</dbReference>
<keyword evidence="7" id="KW-1185">Reference proteome</keyword>
<dbReference type="InterPro" id="IPR029787">
    <property type="entry name" value="Nucleotide_cyclase"/>
</dbReference>
<dbReference type="FunFam" id="3.30.70.270:FF:000001">
    <property type="entry name" value="Diguanylate cyclase domain protein"/>
    <property type="match status" value="1"/>
</dbReference>
<dbReference type="SMART" id="SM00267">
    <property type="entry name" value="GGDEF"/>
    <property type="match status" value="1"/>
</dbReference>
<dbReference type="Pfam" id="PF00990">
    <property type="entry name" value="GGDEF"/>
    <property type="match status" value="1"/>
</dbReference>